<protein>
    <submittedName>
        <fullName evidence="2">Uncharacterized protein</fullName>
    </submittedName>
</protein>
<evidence type="ECO:0000313" key="3">
    <source>
        <dbReference type="Proteomes" id="UP000002630"/>
    </source>
</evidence>
<keyword evidence="3" id="KW-1185">Reference proteome</keyword>
<reference evidence="2 3" key="1">
    <citation type="journal article" date="2010" name="Nature">
        <title>The Ectocarpus genome and the independent evolution of multicellularity in brown algae.</title>
        <authorList>
            <person name="Cock J.M."/>
            <person name="Sterck L."/>
            <person name="Rouze P."/>
            <person name="Scornet D."/>
            <person name="Allen A.E."/>
            <person name="Amoutzias G."/>
            <person name="Anthouard V."/>
            <person name="Artiguenave F."/>
            <person name="Aury J.M."/>
            <person name="Badger J.H."/>
            <person name="Beszteri B."/>
            <person name="Billiau K."/>
            <person name="Bonnet E."/>
            <person name="Bothwell J.H."/>
            <person name="Bowler C."/>
            <person name="Boyen C."/>
            <person name="Brownlee C."/>
            <person name="Carrano C.J."/>
            <person name="Charrier B."/>
            <person name="Cho G.Y."/>
            <person name="Coelho S.M."/>
            <person name="Collen J."/>
            <person name="Corre E."/>
            <person name="Da Silva C."/>
            <person name="Delage L."/>
            <person name="Delaroque N."/>
            <person name="Dittami S.M."/>
            <person name="Doulbeau S."/>
            <person name="Elias M."/>
            <person name="Farnham G."/>
            <person name="Gachon C.M."/>
            <person name="Gschloessl B."/>
            <person name="Heesch S."/>
            <person name="Jabbari K."/>
            <person name="Jubin C."/>
            <person name="Kawai H."/>
            <person name="Kimura K."/>
            <person name="Kloareg B."/>
            <person name="Kupper F.C."/>
            <person name="Lang D."/>
            <person name="Le Bail A."/>
            <person name="Leblanc C."/>
            <person name="Lerouge P."/>
            <person name="Lohr M."/>
            <person name="Lopez P.J."/>
            <person name="Martens C."/>
            <person name="Maumus F."/>
            <person name="Michel G."/>
            <person name="Miranda-Saavedra D."/>
            <person name="Morales J."/>
            <person name="Moreau H."/>
            <person name="Motomura T."/>
            <person name="Nagasato C."/>
            <person name="Napoli C.A."/>
            <person name="Nelson D.R."/>
            <person name="Nyvall-Collen P."/>
            <person name="Peters A.F."/>
            <person name="Pommier C."/>
            <person name="Potin P."/>
            <person name="Poulain J."/>
            <person name="Quesneville H."/>
            <person name="Read B."/>
            <person name="Rensing S.A."/>
            <person name="Ritter A."/>
            <person name="Rousvoal S."/>
            <person name="Samanta M."/>
            <person name="Samson G."/>
            <person name="Schroeder D.C."/>
            <person name="Segurens B."/>
            <person name="Strittmatter M."/>
            <person name="Tonon T."/>
            <person name="Tregear J.W."/>
            <person name="Valentin K."/>
            <person name="von Dassow P."/>
            <person name="Yamagishi T."/>
            <person name="Van de Peer Y."/>
            <person name="Wincker P."/>
        </authorList>
    </citation>
    <scope>NUCLEOTIDE SEQUENCE [LARGE SCALE GENOMIC DNA]</scope>
    <source>
        <strain evidence="3">Ec32 / CCAP1310/4</strain>
    </source>
</reference>
<evidence type="ECO:0000313" key="2">
    <source>
        <dbReference type="EMBL" id="CBJ34019.1"/>
    </source>
</evidence>
<feature type="compositionally biased region" description="Basic and acidic residues" evidence="1">
    <location>
        <begin position="7"/>
        <end position="22"/>
    </location>
</feature>
<dbReference type="OrthoDB" id="10324600at2759"/>
<feature type="region of interest" description="Disordered" evidence="1">
    <location>
        <begin position="1"/>
        <end position="23"/>
    </location>
</feature>
<organism evidence="2 3">
    <name type="scientific">Ectocarpus siliculosus</name>
    <name type="common">Brown alga</name>
    <name type="synonym">Conferva siliculosa</name>
    <dbReference type="NCBI Taxonomy" id="2880"/>
    <lineage>
        <taxon>Eukaryota</taxon>
        <taxon>Sar</taxon>
        <taxon>Stramenopiles</taxon>
        <taxon>Ochrophyta</taxon>
        <taxon>PX clade</taxon>
        <taxon>Phaeophyceae</taxon>
        <taxon>Ectocarpales</taxon>
        <taxon>Ectocarpaceae</taxon>
        <taxon>Ectocarpus</taxon>
    </lineage>
</organism>
<proteinExistence type="predicted"/>
<dbReference type="InParanoid" id="D7G836"/>
<feature type="region of interest" description="Disordered" evidence="1">
    <location>
        <begin position="62"/>
        <end position="90"/>
    </location>
</feature>
<dbReference type="AlphaFoldDB" id="D7G836"/>
<evidence type="ECO:0000256" key="1">
    <source>
        <dbReference type="SAM" id="MobiDB-lite"/>
    </source>
</evidence>
<dbReference type="EMBL" id="FN649760">
    <property type="protein sequence ID" value="CBJ34019.1"/>
    <property type="molecule type" value="Genomic_DNA"/>
</dbReference>
<gene>
    <name evidence="2" type="ORF">Esi_0868_0001</name>
</gene>
<sequence>MSRKRAGHTEPMKSHTSDDTRTIGEAWTQATRLSAGGLLHEATLGFLRLRVLLQNEKSKLQRFEPGGKGQTQHATQGMEEAQAMSPSNRASTKATCVVDKLLSKNPSRVFLSRWLAAFQVDRELRSHLRFLKSNHFAALQLPLPRRASADRTSRSASISDALVKRKYRRLALRFHPGWWCLRLLHLPPGFMTLAVHHDNEQGDLYPALRRDC</sequence>
<accession>D7G836</accession>
<dbReference type="Proteomes" id="UP000002630">
    <property type="component" value="Unassembled WGS sequence"/>
</dbReference>
<name>D7G836_ECTSI</name>